<feature type="compositionally biased region" description="Low complexity" evidence="1">
    <location>
        <begin position="19"/>
        <end position="39"/>
    </location>
</feature>
<evidence type="ECO:0000313" key="2">
    <source>
        <dbReference type="EMBL" id="CAD7448220.1"/>
    </source>
</evidence>
<dbReference type="AlphaFoldDB" id="A0A7R9F979"/>
<sequence>MATTCSEGLPISPTENKSVTESVISSGSKSVSRSPSISSFNTKEDRWPSLVVSKEPKRYSRRPPAVNMYFIDFLGGDTVLPPSKEKGRDVGGMKREQGGGRGWVVRKSIDSAFFQREILRAMIHP</sequence>
<feature type="region of interest" description="Disordered" evidence="1">
    <location>
        <begin position="1"/>
        <end position="46"/>
    </location>
</feature>
<evidence type="ECO:0000256" key="1">
    <source>
        <dbReference type="SAM" id="MobiDB-lite"/>
    </source>
</evidence>
<name>A0A7R9F979_9NEOP</name>
<proteinExistence type="predicted"/>
<reference evidence="2" key="1">
    <citation type="submission" date="2020-11" db="EMBL/GenBank/DDBJ databases">
        <authorList>
            <person name="Tran Van P."/>
        </authorList>
    </citation>
    <scope>NUCLEOTIDE SEQUENCE</scope>
</reference>
<dbReference type="EMBL" id="OD569723">
    <property type="protein sequence ID" value="CAD7448220.1"/>
    <property type="molecule type" value="Genomic_DNA"/>
</dbReference>
<protein>
    <submittedName>
        <fullName evidence="2">Uncharacterized protein</fullName>
    </submittedName>
</protein>
<organism evidence="2">
    <name type="scientific">Timema bartmani</name>
    <dbReference type="NCBI Taxonomy" id="61472"/>
    <lineage>
        <taxon>Eukaryota</taxon>
        <taxon>Metazoa</taxon>
        <taxon>Ecdysozoa</taxon>
        <taxon>Arthropoda</taxon>
        <taxon>Hexapoda</taxon>
        <taxon>Insecta</taxon>
        <taxon>Pterygota</taxon>
        <taxon>Neoptera</taxon>
        <taxon>Polyneoptera</taxon>
        <taxon>Phasmatodea</taxon>
        <taxon>Timematodea</taxon>
        <taxon>Timematoidea</taxon>
        <taxon>Timematidae</taxon>
        <taxon>Timema</taxon>
    </lineage>
</organism>
<gene>
    <name evidence="2" type="ORF">TBIB3V08_LOCUS10509</name>
</gene>
<accession>A0A7R9F979</accession>